<gene>
    <name evidence="2" type="ORF">Syun_020124</name>
</gene>
<evidence type="ECO:0000256" key="1">
    <source>
        <dbReference type="SAM" id="MobiDB-lite"/>
    </source>
</evidence>
<reference evidence="2 3" key="1">
    <citation type="submission" date="2024-01" db="EMBL/GenBank/DDBJ databases">
        <title>Genome assemblies of Stephania.</title>
        <authorList>
            <person name="Yang L."/>
        </authorList>
    </citation>
    <scope>NUCLEOTIDE SEQUENCE [LARGE SCALE GENOMIC DNA]</scope>
    <source>
        <strain evidence="2">YNDBR</strain>
        <tissue evidence="2">Leaf</tissue>
    </source>
</reference>
<dbReference type="AlphaFoldDB" id="A0AAP0IEM4"/>
<dbReference type="EMBL" id="JBBNAF010000009">
    <property type="protein sequence ID" value="KAK9113327.1"/>
    <property type="molecule type" value="Genomic_DNA"/>
</dbReference>
<evidence type="ECO:0000313" key="2">
    <source>
        <dbReference type="EMBL" id="KAK9113327.1"/>
    </source>
</evidence>
<proteinExistence type="predicted"/>
<name>A0AAP0IEM4_9MAGN</name>
<feature type="region of interest" description="Disordered" evidence="1">
    <location>
        <begin position="51"/>
        <end position="72"/>
    </location>
</feature>
<dbReference type="Proteomes" id="UP001420932">
    <property type="component" value="Unassembled WGS sequence"/>
</dbReference>
<accession>A0AAP0IEM4</accession>
<sequence length="72" mass="7820">MIPETQSRRSQRAMASGPVMARRIAEQPAAARRRAGPMADDREAISCLAKGARNGGSSAEPVDGAERIERRW</sequence>
<protein>
    <submittedName>
        <fullName evidence="2">Uncharacterized protein</fullName>
    </submittedName>
</protein>
<keyword evidence="3" id="KW-1185">Reference proteome</keyword>
<evidence type="ECO:0000313" key="3">
    <source>
        <dbReference type="Proteomes" id="UP001420932"/>
    </source>
</evidence>
<comment type="caution">
    <text evidence="2">The sequence shown here is derived from an EMBL/GenBank/DDBJ whole genome shotgun (WGS) entry which is preliminary data.</text>
</comment>
<organism evidence="2 3">
    <name type="scientific">Stephania yunnanensis</name>
    <dbReference type="NCBI Taxonomy" id="152371"/>
    <lineage>
        <taxon>Eukaryota</taxon>
        <taxon>Viridiplantae</taxon>
        <taxon>Streptophyta</taxon>
        <taxon>Embryophyta</taxon>
        <taxon>Tracheophyta</taxon>
        <taxon>Spermatophyta</taxon>
        <taxon>Magnoliopsida</taxon>
        <taxon>Ranunculales</taxon>
        <taxon>Menispermaceae</taxon>
        <taxon>Menispermoideae</taxon>
        <taxon>Cissampelideae</taxon>
        <taxon>Stephania</taxon>
    </lineage>
</organism>